<feature type="compositionally biased region" description="Basic and acidic residues" evidence="1">
    <location>
        <begin position="10"/>
        <end position="26"/>
    </location>
</feature>
<feature type="compositionally biased region" description="Basic and acidic residues" evidence="1">
    <location>
        <begin position="189"/>
        <end position="198"/>
    </location>
</feature>
<dbReference type="EMBL" id="CDMY01000488">
    <property type="protein sequence ID" value="CEM17357.1"/>
    <property type="molecule type" value="Genomic_DNA"/>
</dbReference>
<feature type="region of interest" description="Disordered" evidence="1">
    <location>
        <begin position="93"/>
        <end position="158"/>
    </location>
</feature>
<gene>
    <name evidence="2" type="ORF">Vbra_21637</name>
</gene>
<feature type="compositionally biased region" description="Polar residues" evidence="1">
    <location>
        <begin position="105"/>
        <end position="119"/>
    </location>
</feature>
<feature type="region of interest" description="Disordered" evidence="1">
    <location>
        <begin position="50"/>
        <end position="77"/>
    </location>
</feature>
<evidence type="ECO:0000256" key="1">
    <source>
        <dbReference type="SAM" id="MobiDB-lite"/>
    </source>
</evidence>
<feature type="region of interest" description="Disordered" evidence="1">
    <location>
        <begin position="1"/>
        <end position="33"/>
    </location>
</feature>
<dbReference type="Proteomes" id="UP000041254">
    <property type="component" value="Unassembled WGS sequence"/>
</dbReference>
<evidence type="ECO:0000313" key="2">
    <source>
        <dbReference type="EMBL" id="CEM17357.1"/>
    </source>
</evidence>
<keyword evidence="3" id="KW-1185">Reference proteome</keyword>
<accession>A0A0G4FST5</accession>
<protein>
    <submittedName>
        <fullName evidence="2">Uncharacterized protein</fullName>
    </submittedName>
</protein>
<sequence length="366" mass="39952">MFLRRRRGSKERGRDGTSSDKDRLVDRSASQSGGRLRWARRLVTLTRHPCISSLPPTRHRRRPAQARAAAAAAAAQPLTPPAVQVVVREQVNPPVQQGDDDSPASCHSSVESKSSTINAQRDLPLDYTPSVSPIATDNVELDGEPEPTPKNADFDCGQTPQVVSSHAVVAVKAKKPPVSPVRSAAVQPEKIRLPKSESSRSNNTTPTSHRTEALPVAVPPRVSESPTRVLRTYQRMTPEDAKWLADWCNNQLPIFVANLPMPIPMAPDAGTPARVTAGVEYLLGNERTPTVSTTVAMEDETGRSTIRSPLRGQGEGGKQCVSCIMQMLTCQRDCMCVDTELEWGIRQLRNGQIHINPGRPVARPRT</sequence>
<name>A0A0G4FST5_VITBC</name>
<reference evidence="2 3" key="1">
    <citation type="submission" date="2014-11" db="EMBL/GenBank/DDBJ databases">
        <authorList>
            <person name="Zhu J."/>
            <person name="Qi W."/>
            <person name="Song R."/>
        </authorList>
    </citation>
    <scope>NUCLEOTIDE SEQUENCE [LARGE SCALE GENOMIC DNA]</scope>
</reference>
<organism evidence="2 3">
    <name type="scientific">Vitrella brassicaformis (strain CCMP3155)</name>
    <dbReference type="NCBI Taxonomy" id="1169540"/>
    <lineage>
        <taxon>Eukaryota</taxon>
        <taxon>Sar</taxon>
        <taxon>Alveolata</taxon>
        <taxon>Colpodellida</taxon>
        <taxon>Vitrellaceae</taxon>
        <taxon>Vitrella</taxon>
    </lineage>
</organism>
<dbReference type="AlphaFoldDB" id="A0A0G4FST5"/>
<feature type="compositionally biased region" description="Low complexity" evidence="1">
    <location>
        <begin position="65"/>
        <end position="77"/>
    </location>
</feature>
<feature type="compositionally biased region" description="Polar residues" evidence="1">
    <location>
        <begin position="199"/>
        <end position="208"/>
    </location>
</feature>
<proteinExistence type="predicted"/>
<dbReference type="InParanoid" id="A0A0G4FST5"/>
<dbReference type="VEuPathDB" id="CryptoDB:Vbra_21637"/>
<evidence type="ECO:0000313" key="3">
    <source>
        <dbReference type="Proteomes" id="UP000041254"/>
    </source>
</evidence>
<feature type="region of interest" description="Disordered" evidence="1">
    <location>
        <begin position="174"/>
        <end position="212"/>
    </location>
</feature>